<dbReference type="AlphaFoldDB" id="A0A443SSV9"/>
<dbReference type="SUPFAM" id="SSF49417">
    <property type="entry name" value="p53-like transcription factors"/>
    <property type="match status" value="1"/>
</dbReference>
<reference evidence="8 9" key="1">
    <citation type="journal article" date="2018" name="Gigascience">
        <title>Genomes of trombidid mites reveal novel predicted allergens and laterally-transferred genes associated with secondary metabolism.</title>
        <authorList>
            <person name="Dong X."/>
            <person name="Chaisiri K."/>
            <person name="Xia D."/>
            <person name="Armstrong S.D."/>
            <person name="Fang Y."/>
            <person name="Donnelly M.J."/>
            <person name="Kadowaki T."/>
            <person name="McGarry J.W."/>
            <person name="Darby A.C."/>
            <person name="Makepeace B.L."/>
        </authorList>
    </citation>
    <scope>NUCLEOTIDE SEQUENCE [LARGE SCALE GENOMIC DNA]</scope>
    <source>
        <strain evidence="8">UoL-UT</strain>
    </source>
</reference>
<dbReference type="Pfam" id="PF00907">
    <property type="entry name" value="T-box"/>
    <property type="match status" value="1"/>
</dbReference>
<dbReference type="VEuPathDB" id="VectorBase:LDEU001436"/>
<feature type="region of interest" description="Disordered" evidence="6">
    <location>
        <begin position="50"/>
        <end position="89"/>
    </location>
</feature>
<protein>
    <submittedName>
        <fullName evidence="8">T-box H15-like protein</fullName>
    </submittedName>
</protein>
<feature type="domain" description="T-box" evidence="7">
    <location>
        <begin position="106"/>
        <end position="129"/>
    </location>
</feature>
<dbReference type="EMBL" id="NCKV01000443">
    <property type="protein sequence ID" value="RWS30604.1"/>
    <property type="molecule type" value="Genomic_DNA"/>
</dbReference>
<keyword evidence="4 5" id="KW-0539">Nucleus</keyword>
<dbReference type="STRING" id="299467.A0A443SSV9"/>
<evidence type="ECO:0000256" key="4">
    <source>
        <dbReference type="ARBA" id="ARBA00023242"/>
    </source>
</evidence>
<dbReference type="InterPro" id="IPR008967">
    <property type="entry name" value="p53-like_TF_DNA-bd_sf"/>
</dbReference>
<comment type="subcellular location">
    <subcellularLocation>
        <location evidence="5">Nucleus</location>
    </subcellularLocation>
</comment>
<name>A0A443SSV9_9ACAR</name>
<evidence type="ECO:0000256" key="6">
    <source>
        <dbReference type="SAM" id="MobiDB-lite"/>
    </source>
</evidence>
<feature type="compositionally biased region" description="Basic and acidic residues" evidence="6">
    <location>
        <begin position="58"/>
        <end position="84"/>
    </location>
</feature>
<dbReference type="GO" id="GO:0003700">
    <property type="term" value="F:DNA-binding transcription factor activity"/>
    <property type="evidence" value="ECO:0007669"/>
    <property type="project" value="InterPro"/>
</dbReference>
<evidence type="ECO:0000256" key="2">
    <source>
        <dbReference type="ARBA" id="ARBA00023125"/>
    </source>
</evidence>
<keyword evidence="3" id="KW-0804">Transcription</keyword>
<dbReference type="InterPro" id="IPR036960">
    <property type="entry name" value="T-box_sf"/>
</dbReference>
<dbReference type="Proteomes" id="UP000288716">
    <property type="component" value="Unassembled WGS sequence"/>
</dbReference>
<proteinExistence type="predicted"/>
<dbReference type="GO" id="GO:0006357">
    <property type="term" value="P:regulation of transcription by RNA polymerase II"/>
    <property type="evidence" value="ECO:0007669"/>
    <property type="project" value="UniProtKB-ARBA"/>
</dbReference>
<comment type="caution">
    <text evidence="5">Lacks conserved residue(s) required for the propagation of feature annotation.</text>
</comment>
<dbReference type="OrthoDB" id="7442607at2759"/>
<organism evidence="8 9">
    <name type="scientific">Leptotrombidium deliense</name>
    <dbReference type="NCBI Taxonomy" id="299467"/>
    <lineage>
        <taxon>Eukaryota</taxon>
        <taxon>Metazoa</taxon>
        <taxon>Ecdysozoa</taxon>
        <taxon>Arthropoda</taxon>
        <taxon>Chelicerata</taxon>
        <taxon>Arachnida</taxon>
        <taxon>Acari</taxon>
        <taxon>Acariformes</taxon>
        <taxon>Trombidiformes</taxon>
        <taxon>Prostigmata</taxon>
        <taxon>Anystina</taxon>
        <taxon>Parasitengona</taxon>
        <taxon>Trombiculoidea</taxon>
        <taxon>Trombiculidae</taxon>
        <taxon>Leptotrombidium</taxon>
    </lineage>
</organism>
<dbReference type="GO" id="GO:0003677">
    <property type="term" value="F:DNA binding"/>
    <property type="evidence" value="ECO:0007669"/>
    <property type="project" value="UniProtKB-UniRule"/>
</dbReference>
<dbReference type="Gene3D" id="2.60.40.820">
    <property type="entry name" value="Transcription factor, T-box"/>
    <property type="match status" value="1"/>
</dbReference>
<dbReference type="GO" id="GO:0045893">
    <property type="term" value="P:positive regulation of DNA-templated transcription"/>
    <property type="evidence" value="ECO:0007669"/>
    <property type="project" value="InterPro"/>
</dbReference>
<evidence type="ECO:0000256" key="3">
    <source>
        <dbReference type="ARBA" id="ARBA00023163"/>
    </source>
</evidence>
<evidence type="ECO:0000313" key="9">
    <source>
        <dbReference type="Proteomes" id="UP000288716"/>
    </source>
</evidence>
<evidence type="ECO:0000313" key="8">
    <source>
        <dbReference type="EMBL" id="RWS30604.1"/>
    </source>
</evidence>
<dbReference type="InterPro" id="IPR046360">
    <property type="entry name" value="T-box_DNA-bd"/>
</dbReference>
<sequence length="129" mass="14856">MLLDIDKLRSPKLCSDISKFDGKRFVHSDERKTPSSLTSGIDDDDFCKLDDASSSDNKCNERRKFDKESKSSQLQDKSKDKNKPELNPAILPRCNCEELMQIEAKLETKDLWEKFHELGTEMIITKTGR</sequence>
<comment type="caution">
    <text evidence="8">The sequence shown here is derived from an EMBL/GenBank/DDBJ whole genome shotgun (WGS) entry which is preliminary data.</text>
</comment>
<keyword evidence="9" id="KW-1185">Reference proteome</keyword>
<keyword evidence="1" id="KW-0805">Transcription regulation</keyword>
<gene>
    <name evidence="8" type="ORF">B4U80_00722</name>
</gene>
<evidence type="ECO:0000256" key="1">
    <source>
        <dbReference type="ARBA" id="ARBA00023015"/>
    </source>
</evidence>
<keyword evidence="2 5" id="KW-0238">DNA-binding</keyword>
<evidence type="ECO:0000256" key="5">
    <source>
        <dbReference type="PROSITE-ProRule" id="PRU00201"/>
    </source>
</evidence>
<accession>A0A443SSV9</accession>
<evidence type="ECO:0000259" key="7">
    <source>
        <dbReference type="PROSITE" id="PS50252"/>
    </source>
</evidence>
<dbReference type="PROSITE" id="PS50252">
    <property type="entry name" value="TBOX_3"/>
    <property type="match status" value="1"/>
</dbReference>
<dbReference type="GO" id="GO:0005634">
    <property type="term" value="C:nucleus"/>
    <property type="evidence" value="ECO:0007669"/>
    <property type="project" value="UniProtKB-SubCell"/>
</dbReference>